<dbReference type="PANTHER" id="PTHR43281:SF1">
    <property type="entry name" value="FARNESYL DIPHOSPHATE SYNTHASE"/>
    <property type="match status" value="1"/>
</dbReference>
<comment type="cofactor">
    <cofactor evidence="1">
        <name>Mg(2+)</name>
        <dbReference type="ChEBI" id="CHEBI:18420"/>
    </cofactor>
</comment>
<dbReference type="Proteomes" id="UP000654401">
    <property type="component" value="Unassembled WGS sequence"/>
</dbReference>
<dbReference type="InterPro" id="IPR053378">
    <property type="entry name" value="Prenyl_diphosphate_synthase"/>
</dbReference>
<dbReference type="SFLD" id="SFLDG01017">
    <property type="entry name" value="Polyprenyl_Transferase_Like"/>
    <property type="match status" value="1"/>
</dbReference>
<evidence type="ECO:0000313" key="8">
    <source>
        <dbReference type="EMBL" id="MBC8520198.1"/>
    </source>
</evidence>
<dbReference type="PROSITE" id="PS00723">
    <property type="entry name" value="POLYPRENYL_SYNTHASE_1"/>
    <property type="match status" value="1"/>
</dbReference>
<evidence type="ECO:0000313" key="9">
    <source>
        <dbReference type="Proteomes" id="UP000654401"/>
    </source>
</evidence>
<dbReference type="GO" id="GO:0016114">
    <property type="term" value="P:terpenoid biosynthetic process"/>
    <property type="evidence" value="ECO:0007669"/>
    <property type="project" value="UniProtKB-ARBA"/>
</dbReference>
<dbReference type="PANTHER" id="PTHR43281">
    <property type="entry name" value="FARNESYL DIPHOSPHATE SYNTHASE"/>
    <property type="match status" value="1"/>
</dbReference>
<dbReference type="GO" id="GO:0004659">
    <property type="term" value="F:prenyltransferase activity"/>
    <property type="evidence" value="ECO:0007669"/>
    <property type="project" value="InterPro"/>
</dbReference>
<proteinExistence type="inferred from homology"/>
<dbReference type="AlphaFoldDB" id="A0A8J6P919"/>
<dbReference type="GO" id="GO:0008654">
    <property type="term" value="P:phospholipid biosynthetic process"/>
    <property type="evidence" value="ECO:0007669"/>
    <property type="project" value="UniProtKB-ARBA"/>
</dbReference>
<organism evidence="8 9">
    <name type="scientific">Candidatus Thiopontia autotrophica</name>
    <dbReference type="NCBI Taxonomy" id="2841688"/>
    <lineage>
        <taxon>Bacteria</taxon>
        <taxon>Pseudomonadati</taxon>
        <taxon>Pseudomonadota</taxon>
        <taxon>Gammaproteobacteria</taxon>
        <taxon>Candidatus Thiopontia</taxon>
    </lineage>
</organism>
<dbReference type="PROSITE" id="PS00444">
    <property type="entry name" value="POLYPRENYL_SYNTHASE_2"/>
    <property type="match status" value="1"/>
</dbReference>
<keyword evidence="5" id="KW-0460">Magnesium</keyword>
<dbReference type="EMBL" id="JACNFK010000034">
    <property type="protein sequence ID" value="MBC8520198.1"/>
    <property type="molecule type" value="Genomic_DNA"/>
</dbReference>
<dbReference type="FunFam" id="1.10.600.10:FF:000001">
    <property type="entry name" value="Geranylgeranyl diphosphate synthase"/>
    <property type="match status" value="1"/>
</dbReference>
<reference evidence="8 9" key="1">
    <citation type="submission" date="2020-08" db="EMBL/GenBank/DDBJ databases">
        <title>Bridging the membrane lipid divide: bacteria of the FCB group superphylum have the potential to synthesize archaeal ether lipids.</title>
        <authorList>
            <person name="Villanueva L."/>
            <person name="Von Meijenfeldt F.A.B."/>
            <person name="Westbye A.B."/>
            <person name="Yadav S."/>
            <person name="Hopmans E.C."/>
            <person name="Dutilh B.E."/>
            <person name="Sinninghe Damste J.S."/>
        </authorList>
    </citation>
    <scope>NUCLEOTIDE SEQUENCE [LARGE SCALE GENOMIC DNA]</scope>
    <source>
        <strain evidence="8">NIOZ-UU100</strain>
    </source>
</reference>
<dbReference type="NCBIfam" id="NF045485">
    <property type="entry name" value="FPPsyn"/>
    <property type="match status" value="1"/>
</dbReference>
<dbReference type="SFLD" id="SFLDS00005">
    <property type="entry name" value="Isoprenoid_Synthase_Type_I"/>
    <property type="match status" value="1"/>
</dbReference>
<comment type="similarity">
    <text evidence="2 7">Belongs to the FPP/GGPP synthase family.</text>
</comment>
<dbReference type="Gene3D" id="1.10.600.10">
    <property type="entry name" value="Farnesyl Diphosphate Synthase"/>
    <property type="match status" value="1"/>
</dbReference>
<protein>
    <submittedName>
        <fullName evidence="8">Polyprenyl synthetase family protein</fullName>
    </submittedName>
</protein>
<evidence type="ECO:0000256" key="6">
    <source>
        <dbReference type="ARBA" id="ARBA00023229"/>
    </source>
</evidence>
<gene>
    <name evidence="8" type="ORF">H8D24_07320</name>
</gene>
<dbReference type="InterPro" id="IPR033749">
    <property type="entry name" value="Polyprenyl_synt_CS"/>
</dbReference>
<evidence type="ECO:0000256" key="3">
    <source>
        <dbReference type="ARBA" id="ARBA00022679"/>
    </source>
</evidence>
<keyword evidence="6" id="KW-0414">Isoprene biosynthesis</keyword>
<evidence type="ECO:0000256" key="1">
    <source>
        <dbReference type="ARBA" id="ARBA00001946"/>
    </source>
</evidence>
<sequence length="287" mass="31399">MSNPFGVWQQRVEGALEQSIPATTTLPTQLHKAIHYTVFSGGKRIRPILVYAAGKLFDISTEKLDKAAVAVELIHTYSLVHDDLPAMDDDDLRRGEPTCHRAFDEATAILVGDALQTMAFQALADSPLSSDIRLKWIQLLTAASGSEGMVGGQMIDLETVTESDELSTMHLMKTGALIRASILMGATPGRPDETTTDNLITYANSIGLAFQVRDDILDIEGTSDIIGKPQGSDLEQEKSTFVSIFGMDSAKIRLQKLHQQAIDALSLFDSRADSLREIANFIIQRDH</sequence>
<evidence type="ECO:0000256" key="5">
    <source>
        <dbReference type="ARBA" id="ARBA00022842"/>
    </source>
</evidence>
<dbReference type="SUPFAM" id="SSF48576">
    <property type="entry name" value="Terpenoid synthases"/>
    <property type="match status" value="1"/>
</dbReference>
<name>A0A8J6P919_9GAMM</name>
<keyword evidence="3 7" id="KW-0808">Transferase</keyword>
<keyword evidence="4" id="KW-0479">Metal-binding</keyword>
<dbReference type="Pfam" id="PF00348">
    <property type="entry name" value="polyprenyl_synt"/>
    <property type="match status" value="1"/>
</dbReference>
<dbReference type="GO" id="GO:0005737">
    <property type="term" value="C:cytoplasm"/>
    <property type="evidence" value="ECO:0007669"/>
    <property type="project" value="UniProtKB-ARBA"/>
</dbReference>
<evidence type="ECO:0000256" key="2">
    <source>
        <dbReference type="ARBA" id="ARBA00006706"/>
    </source>
</evidence>
<comment type="caution">
    <text evidence="8">The sequence shown here is derived from an EMBL/GenBank/DDBJ whole genome shotgun (WGS) entry which is preliminary data.</text>
</comment>
<dbReference type="InterPro" id="IPR000092">
    <property type="entry name" value="Polyprenyl_synt"/>
</dbReference>
<accession>A0A8J6P919</accession>
<dbReference type="InterPro" id="IPR008949">
    <property type="entry name" value="Isoprenoid_synthase_dom_sf"/>
</dbReference>
<evidence type="ECO:0000256" key="4">
    <source>
        <dbReference type="ARBA" id="ARBA00022723"/>
    </source>
</evidence>
<evidence type="ECO:0000256" key="7">
    <source>
        <dbReference type="RuleBase" id="RU004466"/>
    </source>
</evidence>
<dbReference type="CDD" id="cd00685">
    <property type="entry name" value="Trans_IPPS_HT"/>
    <property type="match status" value="1"/>
</dbReference>
<dbReference type="GO" id="GO:0046872">
    <property type="term" value="F:metal ion binding"/>
    <property type="evidence" value="ECO:0007669"/>
    <property type="project" value="UniProtKB-KW"/>
</dbReference>